<keyword evidence="4" id="KW-1185">Reference proteome</keyword>
<dbReference type="GO" id="GO:0004523">
    <property type="term" value="F:RNA-DNA hybrid ribonuclease activity"/>
    <property type="evidence" value="ECO:0007669"/>
    <property type="project" value="InterPro"/>
</dbReference>
<dbReference type="Pfam" id="PF13456">
    <property type="entry name" value="RVT_3"/>
    <property type="match status" value="1"/>
</dbReference>
<evidence type="ECO:0000313" key="4">
    <source>
        <dbReference type="Proteomes" id="UP001168877"/>
    </source>
</evidence>
<feature type="domain" description="RNase H type-1" evidence="2">
    <location>
        <begin position="3"/>
        <end position="64"/>
    </location>
</feature>
<evidence type="ECO:0000313" key="3">
    <source>
        <dbReference type="EMBL" id="KAK0585061.1"/>
    </source>
</evidence>
<proteinExistence type="predicted"/>
<dbReference type="InterPro" id="IPR036397">
    <property type="entry name" value="RNaseH_sf"/>
</dbReference>
<sequence>MARPIVFMSDSKTTVEWVNGKATESGSQEKTIRDICSWLVSFSQSGVEFCPRNSNSFADSLAKYGSVPSIKLLCWSDVGQKVPADTRLICILGSDEEDDNQGTLRDLITRERHPKNRYDRPSAVRVPLSSDQARVAD</sequence>
<name>A0AA39RY47_ACESA</name>
<dbReference type="InterPro" id="IPR002156">
    <property type="entry name" value="RNaseH_domain"/>
</dbReference>
<gene>
    <name evidence="3" type="ORF">LWI29_022895</name>
</gene>
<evidence type="ECO:0000259" key="2">
    <source>
        <dbReference type="Pfam" id="PF13456"/>
    </source>
</evidence>
<accession>A0AA39RY47</accession>
<dbReference type="AlphaFoldDB" id="A0AA39RY47"/>
<organism evidence="3 4">
    <name type="scientific">Acer saccharum</name>
    <name type="common">Sugar maple</name>
    <dbReference type="NCBI Taxonomy" id="4024"/>
    <lineage>
        <taxon>Eukaryota</taxon>
        <taxon>Viridiplantae</taxon>
        <taxon>Streptophyta</taxon>
        <taxon>Embryophyta</taxon>
        <taxon>Tracheophyta</taxon>
        <taxon>Spermatophyta</taxon>
        <taxon>Magnoliopsida</taxon>
        <taxon>eudicotyledons</taxon>
        <taxon>Gunneridae</taxon>
        <taxon>Pentapetalae</taxon>
        <taxon>rosids</taxon>
        <taxon>malvids</taxon>
        <taxon>Sapindales</taxon>
        <taxon>Sapindaceae</taxon>
        <taxon>Hippocastanoideae</taxon>
        <taxon>Acereae</taxon>
        <taxon>Acer</taxon>
    </lineage>
</organism>
<reference evidence="3" key="2">
    <citation type="submission" date="2023-06" db="EMBL/GenBank/DDBJ databases">
        <authorList>
            <person name="Swenson N.G."/>
            <person name="Wegrzyn J.L."/>
            <person name="Mcevoy S.L."/>
        </authorList>
    </citation>
    <scope>NUCLEOTIDE SEQUENCE</scope>
    <source>
        <strain evidence="3">NS2018</strain>
        <tissue evidence="3">Leaf</tissue>
    </source>
</reference>
<dbReference type="InterPro" id="IPR044730">
    <property type="entry name" value="RNase_H-like_dom_plant"/>
</dbReference>
<dbReference type="Gene3D" id="3.30.420.10">
    <property type="entry name" value="Ribonuclease H-like superfamily/Ribonuclease H"/>
    <property type="match status" value="1"/>
</dbReference>
<comment type="caution">
    <text evidence="3">The sequence shown here is derived from an EMBL/GenBank/DDBJ whole genome shotgun (WGS) entry which is preliminary data.</text>
</comment>
<dbReference type="CDD" id="cd06222">
    <property type="entry name" value="RNase_H_like"/>
    <property type="match status" value="1"/>
</dbReference>
<feature type="region of interest" description="Disordered" evidence="1">
    <location>
        <begin position="96"/>
        <end position="137"/>
    </location>
</feature>
<dbReference type="GO" id="GO:0003676">
    <property type="term" value="F:nucleic acid binding"/>
    <property type="evidence" value="ECO:0007669"/>
    <property type="project" value="InterPro"/>
</dbReference>
<dbReference type="Proteomes" id="UP001168877">
    <property type="component" value="Unassembled WGS sequence"/>
</dbReference>
<dbReference type="EMBL" id="JAUESC010000383">
    <property type="protein sequence ID" value="KAK0585061.1"/>
    <property type="molecule type" value="Genomic_DNA"/>
</dbReference>
<feature type="compositionally biased region" description="Basic and acidic residues" evidence="1">
    <location>
        <begin position="107"/>
        <end position="122"/>
    </location>
</feature>
<protein>
    <recommendedName>
        <fullName evidence="2">RNase H type-1 domain-containing protein</fullName>
    </recommendedName>
</protein>
<evidence type="ECO:0000256" key="1">
    <source>
        <dbReference type="SAM" id="MobiDB-lite"/>
    </source>
</evidence>
<reference evidence="3" key="1">
    <citation type="journal article" date="2022" name="Plant J.">
        <title>Strategies of tolerance reflected in two North American maple genomes.</title>
        <authorList>
            <person name="McEvoy S.L."/>
            <person name="Sezen U.U."/>
            <person name="Trouern-Trend A."/>
            <person name="McMahon S.M."/>
            <person name="Schaberg P.G."/>
            <person name="Yang J."/>
            <person name="Wegrzyn J.L."/>
            <person name="Swenson N.G."/>
        </authorList>
    </citation>
    <scope>NUCLEOTIDE SEQUENCE</scope>
    <source>
        <strain evidence="3">NS2018</strain>
    </source>
</reference>